<protein>
    <recommendedName>
        <fullName evidence="2">Tubby-like F-box protein</fullName>
    </recommendedName>
</protein>
<evidence type="ECO:0000256" key="1">
    <source>
        <dbReference type="ARBA" id="ARBA00007129"/>
    </source>
</evidence>
<dbReference type="Gene3D" id="3.20.90.10">
    <property type="entry name" value="Tubby Protein, Chain A"/>
    <property type="match status" value="1"/>
</dbReference>
<dbReference type="PRINTS" id="PR01573">
    <property type="entry name" value="SUPERTUBBY"/>
</dbReference>
<evidence type="ECO:0000313" key="7">
    <source>
        <dbReference type="Proteomes" id="UP000036987"/>
    </source>
</evidence>
<dbReference type="SUPFAM" id="SSF81383">
    <property type="entry name" value="F-box domain"/>
    <property type="match status" value="1"/>
</dbReference>
<name>A0A0K9Q475_ZOSMR</name>
<accession>A0A0K9Q475</accession>
<feature type="domain" description="Tubby C-terminal" evidence="4">
    <location>
        <begin position="86"/>
        <end position="338"/>
    </location>
</feature>
<feature type="domain" description="F-box" evidence="5">
    <location>
        <begin position="24"/>
        <end position="66"/>
    </location>
</feature>
<dbReference type="STRING" id="29655.A0A0K9Q475"/>
<dbReference type="Proteomes" id="UP000036987">
    <property type="component" value="Unassembled WGS sequence"/>
</dbReference>
<comment type="caution">
    <text evidence="6">The sequence shown here is derived from an EMBL/GenBank/DDBJ whole genome shotgun (WGS) entry which is preliminary data.</text>
</comment>
<dbReference type="InterPro" id="IPR000007">
    <property type="entry name" value="Tubby_C"/>
</dbReference>
<dbReference type="InterPro" id="IPR025659">
    <property type="entry name" value="Tubby-like_C"/>
</dbReference>
<dbReference type="InterPro" id="IPR001810">
    <property type="entry name" value="F-box_dom"/>
</dbReference>
<evidence type="ECO:0000259" key="5">
    <source>
        <dbReference type="Pfam" id="PF12937"/>
    </source>
</evidence>
<feature type="region of interest" description="Disordered" evidence="3">
    <location>
        <begin position="1"/>
        <end position="23"/>
    </location>
</feature>
<dbReference type="PROSITE" id="PS01200">
    <property type="entry name" value="TUB_1"/>
    <property type="match status" value="1"/>
</dbReference>
<dbReference type="Pfam" id="PF12937">
    <property type="entry name" value="F-box-like"/>
    <property type="match status" value="1"/>
</dbReference>
<dbReference type="CDD" id="cd22153">
    <property type="entry name" value="F-box_AtTLP-like"/>
    <property type="match status" value="1"/>
</dbReference>
<evidence type="ECO:0000256" key="3">
    <source>
        <dbReference type="SAM" id="MobiDB-lite"/>
    </source>
</evidence>
<comment type="similarity">
    <text evidence="1 2">Belongs to the TUB family.</text>
</comment>
<gene>
    <name evidence="6" type="ORF">ZOSMA_107G00690</name>
</gene>
<evidence type="ECO:0000313" key="6">
    <source>
        <dbReference type="EMBL" id="KMZ76071.1"/>
    </source>
</evidence>
<feature type="compositionally biased region" description="Acidic residues" evidence="3">
    <location>
        <begin position="12"/>
        <end position="22"/>
    </location>
</feature>
<reference evidence="7" key="1">
    <citation type="journal article" date="2016" name="Nature">
        <title>The genome of the seagrass Zostera marina reveals angiosperm adaptation to the sea.</title>
        <authorList>
            <person name="Olsen J.L."/>
            <person name="Rouze P."/>
            <person name="Verhelst B."/>
            <person name="Lin Y.-C."/>
            <person name="Bayer T."/>
            <person name="Collen J."/>
            <person name="Dattolo E."/>
            <person name="De Paoli E."/>
            <person name="Dittami S."/>
            <person name="Maumus F."/>
            <person name="Michel G."/>
            <person name="Kersting A."/>
            <person name="Lauritano C."/>
            <person name="Lohaus R."/>
            <person name="Toepel M."/>
            <person name="Tonon T."/>
            <person name="Vanneste K."/>
            <person name="Amirebrahimi M."/>
            <person name="Brakel J."/>
            <person name="Bostroem C."/>
            <person name="Chovatia M."/>
            <person name="Grimwood J."/>
            <person name="Jenkins J.W."/>
            <person name="Jueterbock A."/>
            <person name="Mraz A."/>
            <person name="Stam W.T."/>
            <person name="Tice H."/>
            <person name="Bornberg-Bauer E."/>
            <person name="Green P.J."/>
            <person name="Pearson G.A."/>
            <person name="Procaccini G."/>
            <person name="Duarte C.M."/>
            <person name="Schmutz J."/>
            <person name="Reusch T.B.H."/>
            <person name="Van de Peer Y."/>
        </authorList>
    </citation>
    <scope>NUCLEOTIDE SEQUENCE [LARGE SCALE GENOMIC DNA]</scope>
    <source>
        <strain evidence="7">cv. Finnish</strain>
    </source>
</reference>
<keyword evidence="7" id="KW-1185">Reference proteome</keyword>
<dbReference type="Pfam" id="PF01167">
    <property type="entry name" value="Tub"/>
    <property type="match status" value="1"/>
</dbReference>
<dbReference type="PANTHER" id="PTHR16517:SF50">
    <property type="entry name" value="TUBBY-LIKE F-BOX PROTEIN 7"/>
    <property type="match status" value="1"/>
</dbReference>
<dbReference type="PANTHER" id="PTHR16517">
    <property type="entry name" value="TUBBY-RELATED"/>
    <property type="match status" value="1"/>
</dbReference>
<proteinExistence type="inferred from homology"/>
<evidence type="ECO:0000259" key="4">
    <source>
        <dbReference type="Pfam" id="PF01167"/>
    </source>
</evidence>
<dbReference type="InterPro" id="IPR018066">
    <property type="entry name" value="Tubby_C_CS"/>
</dbReference>
<organism evidence="6 7">
    <name type="scientific">Zostera marina</name>
    <name type="common">Eelgrass</name>
    <dbReference type="NCBI Taxonomy" id="29655"/>
    <lineage>
        <taxon>Eukaryota</taxon>
        <taxon>Viridiplantae</taxon>
        <taxon>Streptophyta</taxon>
        <taxon>Embryophyta</taxon>
        <taxon>Tracheophyta</taxon>
        <taxon>Spermatophyta</taxon>
        <taxon>Magnoliopsida</taxon>
        <taxon>Liliopsida</taxon>
        <taxon>Zosteraceae</taxon>
        <taxon>Zostera</taxon>
    </lineage>
</organism>
<dbReference type="Gene3D" id="1.20.1280.50">
    <property type="match status" value="1"/>
</dbReference>
<dbReference type="PROSITE" id="PS01201">
    <property type="entry name" value="TUB_2"/>
    <property type="match status" value="1"/>
</dbReference>
<evidence type="ECO:0000256" key="2">
    <source>
        <dbReference type="RuleBase" id="RU361125"/>
    </source>
</evidence>
<dbReference type="EMBL" id="LFYR01000090">
    <property type="protein sequence ID" value="KMZ76071.1"/>
    <property type="molecule type" value="Genomic_DNA"/>
</dbReference>
<dbReference type="OMA" id="HQGHTPT"/>
<dbReference type="AlphaFoldDB" id="A0A0K9Q475"/>
<dbReference type="SUPFAM" id="SSF54518">
    <property type="entry name" value="Tubby C-terminal domain-like"/>
    <property type="match status" value="1"/>
</dbReference>
<sequence>MIDTTRTLSEVAEGEIGDEEEGRWDNMPSEIMTDIIHRLDSSDDTWPSRKNVVACAGVCRKWREITMAIVKPATEVNGSITFPSSLKESGLRDPPLHCIIRRNKKTSTFYLYLNLKESFSESGKFLFAAHKSRNFAHTNYFISLDHGDISERSKSYMGKLRSNFLGTKFTLYDSESPHNGARSSSKRFMSKQISPQVQSANYVVGQISYKFNILKSRGPRRMKCMMQCPSTTLTSSKDSNEGALQKNSPSVILNNKAPRWHDQLQCWCLNFHGRVTVASVKNFQLVATSDPTQPNGLGNEATVLLQFGKVADDVFTMDFRKPLSVFQAFAICLTSFGTKPACE</sequence>
<dbReference type="InterPro" id="IPR036047">
    <property type="entry name" value="F-box-like_dom_sf"/>
</dbReference>
<dbReference type="OrthoDB" id="8775810at2759"/>